<keyword evidence="5" id="KW-1185">Reference proteome</keyword>
<comment type="similarity">
    <text evidence="1">Belongs to the plant acyltransferase family.</text>
</comment>
<dbReference type="PANTHER" id="PTHR31623">
    <property type="entry name" value="F21J9.9"/>
    <property type="match status" value="1"/>
</dbReference>
<keyword evidence="3" id="KW-0012">Acyltransferase</keyword>
<comment type="caution">
    <text evidence="4">The sequence shown here is derived from an EMBL/GenBank/DDBJ whole genome shotgun (WGS) entry which is preliminary data.</text>
</comment>
<evidence type="ECO:0000313" key="5">
    <source>
        <dbReference type="Proteomes" id="UP000623129"/>
    </source>
</evidence>
<keyword evidence="2 4" id="KW-0808">Transferase</keyword>
<sequence>MEFTAKIISPVLLKTPKLALLNPYPLPSQPTCNSIPSISHSLLDQLSPPIYTHVLFFYSTYLPNTSEKLKSSLSQTLKYFYPLAGRIKEIDKGKLHVECNDEGVEFNETRVTGAILESIHQGPAVELLNELLPIKKSIFDYRENDPLLAVQLNVLDGGGFVLGLSICHLIADGASLSMFINWWSRTAHGFTENSSPAPLPPRFDCASVFPPKEMIQNTPHKRSTEFSGPSQDGAIRCFSINSKAMEMLKQVSVGQSTRVEAVSALVWRCIKRAKCENIVSMSHVVNFRKRMAPILSHESFGNMHLEVEIKEPETEAESIEALNKI</sequence>
<organism evidence="4 5">
    <name type="scientific">Carex littledalei</name>
    <dbReference type="NCBI Taxonomy" id="544730"/>
    <lineage>
        <taxon>Eukaryota</taxon>
        <taxon>Viridiplantae</taxon>
        <taxon>Streptophyta</taxon>
        <taxon>Embryophyta</taxon>
        <taxon>Tracheophyta</taxon>
        <taxon>Spermatophyta</taxon>
        <taxon>Magnoliopsida</taxon>
        <taxon>Liliopsida</taxon>
        <taxon>Poales</taxon>
        <taxon>Cyperaceae</taxon>
        <taxon>Cyperoideae</taxon>
        <taxon>Cariceae</taxon>
        <taxon>Carex</taxon>
        <taxon>Carex subgen. Euthyceras</taxon>
    </lineage>
</organism>
<accession>A0A833QM89</accession>
<gene>
    <name evidence="4" type="ORF">FCM35_KLT04811</name>
</gene>
<evidence type="ECO:0000313" key="4">
    <source>
        <dbReference type="EMBL" id="KAF3329480.1"/>
    </source>
</evidence>
<protein>
    <submittedName>
        <fullName evidence="4">Salutaridinol 7-O-acetyltransferase-like protein</fullName>
    </submittedName>
</protein>
<reference evidence="4" key="1">
    <citation type="submission" date="2020-01" db="EMBL/GenBank/DDBJ databases">
        <title>Genome sequence of Kobresia littledalei, the first chromosome-level genome in the family Cyperaceae.</title>
        <authorList>
            <person name="Qu G."/>
        </authorList>
    </citation>
    <scope>NUCLEOTIDE SEQUENCE</scope>
    <source>
        <strain evidence="4">C.B.Clarke</strain>
        <tissue evidence="4">Leaf</tissue>
    </source>
</reference>
<evidence type="ECO:0000256" key="1">
    <source>
        <dbReference type="ARBA" id="ARBA00009861"/>
    </source>
</evidence>
<dbReference type="Pfam" id="PF02458">
    <property type="entry name" value="Transferase"/>
    <property type="match status" value="1"/>
</dbReference>
<evidence type="ECO:0000256" key="3">
    <source>
        <dbReference type="ARBA" id="ARBA00023315"/>
    </source>
</evidence>
<dbReference type="InterPro" id="IPR023213">
    <property type="entry name" value="CAT-like_dom_sf"/>
</dbReference>
<dbReference type="SUPFAM" id="SSF52777">
    <property type="entry name" value="CoA-dependent acyltransferases"/>
    <property type="match status" value="1"/>
</dbReference>
<dbReference type="EMBL" id="SWLB01000014">
    <property type="protein sequence ID" value="KAF3329480.1"/>
    <property type="molecule type" value="Genomic_DNA"/>
</dbReference>
<dbReference type="Gene3D" id="3.30.559.10">
    <property type="entry name" value="Chloramphenicol acetyltransferase-like domain"/>
    <property type="match status" value="2"/>
</dbReference>
<name>A0A833QM89_9POAL</name>
<dbReference type="Proteomes" id="UP000623129">
    <property type="component" value="Unassembled WGS sequence"/>
</dbReference>
<proteinExistence type="inferred from homology"/>
<evidence type="ECO:0000256" key="2">
    <source>
        <dbReference type="ARBA" id="ARBA00022679"/>
    </source>
</evidence>
<dbReference type="AlphaFoldDB" id="A0A833QM89"/>
<dbReference type="PANTHER" id="PTHR31623:SF17">
    <property type="entry name" value="F21J9.9"/>
    <property type="match status" value="1"/>
</dbReference>
<dbReference type="GO" id="GO:0016746">
    <property type="term" value="F:acyltransferase activity"/>
    <property type="evidence" value="ECO:0007669"/>
    <property type="project" value="UniProtKB-KW"/>
</dbReference>
<dbReference type="OrthoDB" id="671439at2759"/>